<feature type="domain" description="Bacterial Ig-like" evidence="3">
    <location>
        <begin position="825"/>
        <end position="918"/>
    </location>
</feature>
<feature type="domain" description="Bacterial Ig-like" evidence="3">
    <location>
        <begin position="1628"/>
        <end position="1720"/>
    </location>
</feature>
<feature type="domain" description="Bacterial Ig-like" evidence="3">
    <location>
        <begin position="2630"/>
        <end position="2719"/>
    </location>
</feature>
<feature type="domain" description="Bacterial Ig-like" evidence="3">
    <location>
        <begin position="433"/>
        <end position="528"/>
    </location>
</feature>
<dbReference type="Gene3D" id="2.60.40.10">
    <property type="entry name" value="Immunoglobulins"/>
    <property type="match status" value="52"/>
</dbReference>
<feature type="domain" description="Bacterial Ig-like" evidence="3">
    <location>
        <begin position="4208"/>
        <end position="4304"/>
    </location>
</feature>
<feature type="compositionally biased region" description="Basic and acidic residues" evidence="1">
    <location>
        <begin position="111"/>
        <end position="145"/>
    </location>
</feature>
<protein>
    <submittedName>
        <fullName evidence="4">Ig-like domain repeat protein</fullName>
    </submittedName>
</protein>
<feature type="domain" description="Bacterial Ig-like" evidence="3">
    <location>
        <begin position="4134"/>
        <end position="4203"/>
    </location>
</feature>
<feature type="domain" description="Bacterial Ig-like" evidence="3">
    <location>
        <begin position="2320"/>
        <end position="2421"/>
    </location>
</feature>
<feature type="domain" description="Bacterial Ig-like" evidence="3">
    <location>
        <begin position="3911"/>
        <end position="4008"/>
    </location>
</feature>
<feature type="compositionally biased region" description="Polar residues" evidence="1">
    <location>
        <begin position="4021"/>
        <end position="4035"/>
    </location>
</feature>
<reference evidence="4" key="2">
    <citation type="submission" date="2020-02" db="EMBL/GenBank/DDBJ databases">
        <authorList>
            <consortium name="NCBI Pathogen Detection Project"/>
        </authorList>
    </citation>
    <scope>NUCLEOTIDE SEQUENCE</scope>
    <source>
        <strain evidence="4">MA.CK_97/00012691</strain>
    </source>
</reference>
<feature type="domain" description="Bacterial Ig-like" evidence="3">
    <location>
        <begin position="1428"/>
        <end position="1520"/>
    </location>
</feature>
<feature type="domain" description="Bacterial Ig-like" evidence="3">
    <location>
        <begin position="3027"/>
        <end position="3117"/>
    </location>
</feature>
<feature type="domain" description="Bacterial Ig-like" evidence="3">
    <location>
        <begin position="3526"/>
        <end position="3617"/>
    </location>
</feature>
<feature type="region of interest" description="Disordered" evidence="1">
    <location>
        <begin position="4016"/>
        <end position="4040"/>
    </location>
</feature>
<feature type="domain" description="Bacterial Ig-like" evidence="3">
    <location>
        <begin position="1722"/>
        <end position="1821"/>
    </location>
</feature>
<feature type="domain" description="Bacterial Ig-like" evidence="3">
    <location>
        <begin position="2427"/>
        <end position="2519"/>
    </location>
</feature>
<reference evidence="4" key="1">
    <citation type="journal article" date="2018" name="Genome Biol.">
        <title>SKESA: strategic k-mer extension for scrupulous assemblies.</title>
        <authorList>
            <person name="Souvorov A."/>
            <person name="Agarwala R."/>
            <person name="Lipman D.J."/>
        </authorList>
    </citation>
    <scope>NUCLEOTIDE SEQUENCE</scope>
    <source>
        <strain evidence="4">MA.CK_97/00012691</strain>
    </source>
</reference>
<feature type="domain" description="Bacterial Ig-like" evidence="3">
    <location>
        <begin position="4495"/>
        <end position="4590"/>
    </location>
</feature>
<feature type="region of interest" description="Disordered" evidence="1">
    <location>
        <begin position="5369"/>
        <end position="5397"/>
    </location>
</feature>
<evidence type="ECO:0000313" key="4">
    <source>
        <dbReference type="EMBL" id="HAF4678527.1"/>
    </source>
</evidence>
<feature type="domain" description="Bacterial Ig-like" evidence="3">
    <location>
        <begin position="241"/>
        <end position="331"/>
    </location>
</feature>
<feature type="region of interest" description="Disordered" evidence="1">
    <location>
        <begin position="99"/>
        <end position="145"/>
    </location>
</feature>
<accession>A0A747RXX9</accession>
<feature type="domain" description="Bacterial Ig-like" evidence="3">
    <location>
        <begin position="1827"/>
        <end position="1918"/>
    </location>
</feature>
<comment type="caution">
    <text evidence="4">The sequence shown here is derived from an EMBL/GenBank/DDBJ whole genome shotgun (WGS) entry which is preliminary data.</text>
</comment>
<feature type="domain" description="Bacterial Ig-like" evidence="3">
    <location>
        <begin position="2120"/>
        <end position="2221"/>
    </location>
</feature>
<dbReference type="InterPro" id="IPR013783">
    <property type="entry name" value="Ig-like_fold"/>
</dbReference>
<feature type="domain" description="Bacterial Ig-like" evidence="3">
    <location>
        <begin position="2521"/>
        <end position="2622"/>
    </location>
</feature>
<proteinExistence type="predicted"/>
<feature type="domain" description="Bacterial Ig-like" evidence="3">
    <location>
        <begin position="728"/>
        <end position="821"/>
    </location>
</feature>
<evidence type="ECO:0000259" key="3">
    <source>
        <dbReference type="Pfam" id="PF19077"/>
    </source>
</evidence>
<dbReference type="PANTHER" id="PTHR14795">
    <property type="entry name" value="HELICASE RELATED"/>
    <property type="match status" value="1"/>
</dbReference>
<name>A0A747RXX9_SALER</name>
<feature type="domain" description="Bacterial Ig-like" evidence="3">
    <location>
        <begin position="5161"/>
        <end position="5256"/>
    </location>
</feature>
<feature type="domain" description="Bacterial Ig-like" evidence="3">
    <location>
        <begin position="1521"/>
        <end position="1622"/>
    </location>
</feature>
<feature type="domain" description="Bacterial Ig-like" evidence="3">
    <location>
        <begin position="533"/>
        <end position="626"/>
    </location>
</feature>
<feature type="domain" description="Bacterial Ig-like" evidence="3">
    <location>
        <begin position="1021"/>
        <end position="1121"/>
    </location>
</feature>
<sequence>MGNKSIQKFFADQNSVIDLSSLGNAKGAKVSLSGPDMNITTPHGSVIIVNGALYSSIKGNNLAVKFKDKTITGAKILGGVDLKDIQLERIDSSLVDSAQVEKKGNGKRRNKKEEEELKKQLDDAENAKKEADKAKEEAEKAKEAAEKALNEAFEVQNSSKQIEEMLQNFLADNVAKDNLAQQSDASQQNTQAKATQASKQNDAEKVLPQPINKNTSTGKSNSSKNEENKLDAESVKEPLKVTLALAAESNSGSKDDSITNFTKPQFVGSTAPNATVIIKINGIAVGQAVADSLGNFTFTAPETLTDGTYNLEAEAKTADGSGSAKLVITIDSVTDKPTFELSPESSVSGHKGLTPTLTPSIVGTAEENAKVDIYVDNKLVASVDVDKDGNWSYEFKDNELSEGENSIKVVAVDKAGNKNETTDSIITDTIAPEKPTIELDDSSDSGIKNDSITNSTLPTFIGVAEPGSTVSIYLGLKHLGEVIVAKDGTWSYTLTTPLKDGEYNITATATDIAGHTSATANLPFTIDTRISYFSAEIETTDDSGIVGDNVTNNTRPTFTGKTEPNAIISVINSETGEEVIFKANDKGEWTFNFTSDSVEGVNNLTFTVEDVAGNKKDFSFSYVIDTVAPVPPTVSLEDFVVLPNGIILSGNDLPALVGTAEPKSTILLMRDGKLYDSIEVDSNGTWNYQFSNKFLQGAYDIEIISQDAAGNKSSTVKYSFTIQTEVVPPKAELDASDDSGAKGDWITNKHNALTLLGTADRFATVNILIDGKTIGVTTADADGNWNFDISRNLSDNVYKITVESIDPLGRTSSVDYQLTIDSFTPIPTVMLHDSADSGVKGDMITKINTPLFTGMAEANAKVSIYVDGVLSGEAIAGDDGVWNFQFTTALSDGSHDVTVKVEDIAGNTASSSAYNFQIVTQTQKPTIELVNDTGVDNTDHIINEKNPALTGTAAPYSTVKLYIDGALIAEVRTNKDGRWEYTLKADQGLVDGDHRITASVEDIAGNIAHSDPFLISVDTAISIPIVSLSPDSDSGISDDNLTNIVKPTLHLKDIDPDIISVQVWDAASDTQIGVATQQPDGSWAYTFTSDLTEGLHQVYVKVEDIAGNKANSAVFDFTIDTTVSTPVISLLSKDDTGVTGDNLTNINKPGFAISGVDADAHRVVVQVMHNGVSEEIELSHLNGSWLFTPGNTWADGSYTLTVKVEDKAGNTNYSAPLTVVIDTQIAIDGVELVNDSGVKGDNMTNDDRPHFRVTVPTDVNEVRLSIDGGNSWVQATPGVAGSWEYIWPTDLADGQYTLTVEATDKAGNTVTKTIDFAVDTTLSVPVIVLNSADDTGVQGDNMTNSTQPTFALQHIDDDAVRVTVSVEHGGVTTTFDATKGVGGWSFTPTGAWADGDYTLSVSVEDKAGNTSHSASLTVTVDTQIAINNIELVNDSGIPNDNLTNNVRPHFQVTVPTDVNVVRLSIDGGKTWFNATQNATPGVWDYIWPDDVADGGYTLTVEATDEAGNKTTQTLDFTIDTTLSVPTLSLDSADDSGIAGDNITNVKTPGFTLNNIDTDVSRVTVEVMHNGIKQEVPLVQTGGQWRFAPTSDWADGDYILTVKVEDRAGNVKQSAPLTVTVDTHIAIDRIELVNDSGIPDDNLTNEARPHFQVTVPADVNGVRLSIDGGKTWFDATQSATPGVWDYTWLTNVANGPHTLMVEASDKAGNKTTQKLDFIIDTMLSEPTITLDSADDSAAGDNITNVKMPGFTLGNIDADVTKVVVTVAHDGKNQQIELIKNGGVWRFTPGAAWTDGDYTLTVKVEDKAGNTNYSAPLTVTIDTQTSIDRIELLNDTGIVGDNLTNEARPQFHITVPTDVNSVQLSLDGGINWVNATLTPDGVWEYIWPTDLVENTYTLTVKATDVAGNTATETLNFIIDTTLSTPTITLDSADDSGTANDNKTNVKTPGFIIGGIDSDVTQVVVQVMRDGHSEEVELTQTNGQWRFVPGSAWTDGDYTLTVTVKDEAGNIRHSAPLTVTIDTQIAIDHIELVNDSGIPDDNLTNEARPHFQVTVPTDVNVVRLSIDGGKTWFNATQSATPGVWDYTWLADVGEGKHTLTVEATDKAGNKTTQQLDFIIDTMLSEPTIVLDNTDDSGTKGDNLTNVNKPTFLLGNIDADARYVTVEVQHGGTKEVLTATKDATGNWSVTPTGTWADGDYTLTVRVEDEAGNEKHSASLTVTVDTQITIDAIELVNDNGIPGDNMTNDAHPQFRVTVPGDVNEVSLSIDGGVTWVKATQSATPGVWNYTWPGTVPDGDYTLNVKATDNAGNTVTETLHFTIDTTLSTPVIVLDSADDTGIQGDNMTNRTQPTFNLQHIDDDAVRVTVSVEHGGVTSTFDATKGVGGWTFTPPTSWGAGDYTLSVSVEDKAGNTSHSASLTVTVDTQIAINNIELVNDSGIPDDNLTNNVRPQFQVKVPTDVNEVRLSIDGGKTWFNATQSATPGVWDYTWLADVGEGKHTLTVEATDKAGNQTTQKLDFIIDTLLSEPTIVLDNTDDSGIKGDNLTNANKPTFLLGNIDADARYVTVEVQHGSTKEVLTATKGATGIWSVTPTGTWADGDYTLTVRVEDEAGNVKYSAPLTVTVDTQITIDVIELVNDNGIPGDNLTNDVRPHFRVTVPGDVNEVRLSIDGGNTWVRATQGTAGIWDYTWPKDVTDGLHTLTVEATDKAGNKTTQTLDFTIDTRLSTPTITMDSRDDTGAIGDHITSVKRPGFTIGNIDSDAQSVILRITQGGNSQEVTLTQVGGQWRFTPDADWADGSYTLTVEVTDNAGNVRQSTPLIVTVDTQTSITDITLVNDHGVPDDNLTNSTRPQFEITVPADVNSVQLSIDGGANWVSAAQGIEGVWGYTWPTDMGDGKHTLTVMVTDRAGNTATQTLEFFIDTRLSTPTIALDSTDDTGTPGDDMTNRTRPTFILQNIDSDVINVTVSVTHNGTTTSFTATQGAGGWSFTPPAPWGDGDYTLTVTVEDRAGNTRPSTPLTVTVDTQIAIDHIELVNDSGVPGDNITKHVRPQFQISVPDDVEKVLLSIDGGTTWVTAIKSSTAGIWDYTWPTDMPEGQHTLIVEVTDGAGNKMTGTLDFTIDITLLTPTIELAPDQDTGQNKNDNLTSVTQPVFVLGSIDKDVRHVELSIEHNGTFKTVVLTESADGWRYRPDSALADGSYTFTVTVTDVAGNQQTSAPLKVTIDGTLTTPVIELAAGEDSGTVGDRLTNHDRPVFDIRQVDSDVTRVMVKVTYNGKTHEEAAVFTNGQWRFTPSASWADGSYQLAVVVEDLAGNIKESAPLEVRIDTTTTINNIVLLNDTGVQNDQLTNVAKPSFRIDVPGDVIQVRVTLDGGANWNVIRKNADGQWIFDSPNTLVDGTYTLRVEATDEAGNIANKDLVFNIDTNIQVPTIALDAGQDTGANTADNITNISRPTFTIGNVDPDVIKVVVTIDGHDYNATKVGAGWQFTPGNAIPDGSYNITVTVEDKAGNTATSKPLPVVIDTTAEIESVTLVTDSGDSDVDNITKVDKPQFSIVTADDITHVRVKIDNAANWIELTKGGDGRWIFNVGSALPDGQHTLLVDVTDIAGNVAQETLQFTIDTTLREPTIVLDPTHDTGDDTNDNLTRINKPVFIIGNVDNDVSHIVVHIDGRDYTIENTGGNLTFTPDQPLSDGQHTISVTVTDIAGNTKTSAELQIEIDTQVQIDSVTLTTDSGVNDHDNVTNATRPSFEIATPDDVTSVLVSFDGVNWTPISKNAAGQWEFTAGSALPDGHYTLHVQATDRAGNTANSTLGFTVDTQIDGLSVVMLDDAGKDSTDGITNITSPRFEISAREPLQSVTVILNGKSSTLTQGAGNKWLFTPDTPLVDGTYKIEIVAEDIAGNKISKEVSFTIDTIVSDPSIDLLDADDTGESAVDNITSVTKPRFVIGNVPADIDTVVIRINGVSYPVTANGNNLWEFQVPVALNDGVYEAVVVFRDIAGNTSETKLPFTIDTTTSVSVRMEPASDTGSSNSDNLTNKQNPKFEGTAEPNAKLVITIVDDKSGREVLKHTITVGADGNWSVTPNILPDGMYTINVVATDVAGNTAQTQERFTIDTVTIDPTIRLSDPSIDDQYEATSLRPEFKGLAEAFSTIMIQWDGKVVGSANANANGEWSWTPPSVLAPGSYVVSIVAKDKAGNESSQVDFPVVIPVIDVTPPTIKLSEESDSGALGDFTTNNKTPTLVGNTLPNAIVSIYVDGVKVGEATADTAGRYTFQLSEMKDGHYVVQVGIVNPRDNSELRSTAVDVTIDTEVAELVWNISGMHEGGYINTVTPEIGGTSEPNSKITIFVNGVEKAIAYTTGAGHWGVVLPALGNDGNYVLTFKVEDVAGNIREFGPQNVILDTVISPLTVVLREADDSGKVGDWITNKSHVTIDGTAEAGSTLTIRNPQGVVIATLVVGNDGRWSAELDLREGSNAFVVVSEDKAGNSQQKDILIEHDTQIEISDISLSRDTNSGDKYDLITNNKSPVLVAMTDPGATVQVYINGVLQGTVEASSSGNISYTMPANSADGEYQVQFVATDTAGNRVESAITTVTIDSQIAVFDIDEDSLPALSNNRALSVSGVGEAGSQVSIFVDGKLVNVVMVEADGTWRAPILLQDDGTFNIHFSITDVAGNTEVSKDYSVDVDSSTDFPTLNLEDASNSGSLDDLITSHNKPVLVGTAEAGATIHIYVDEKIVANVLVLEDGTWSYQFDNALKDGEYSIRVVAEDPAGNTAESPRLLVTIDTSTFIDNPVMMAGSDNGIFSNDSITSQTRPAFSIYGEMNQSVQIFIDGVLVDTITVTDRNQVYRPESPLGDGSHSIYYVITDKAGNTATSKTLNFTIDTFNTTPVAIDSIGGQTLAEMTGSDGKIYITDTTRNLLFSGSAEPNSKIEIIINGLNVGEVWVNDKGHWQMPVNPLYFTEGQLDITVKSTDRAGNVNQEKYSIWVDTHIQVFTSELDDNKSSSKTDWWSNSSTITMRGMGEIGATVSLIVAGVTLATAVVAANGQWELSTDQLPEGKYDITLSIEDNAGNRKEEVHEIFIDRTPPNAPVVTYSDIVNDLIIMQGTAEAKSQLIITDSNGNTYTLTVPDNGKWSMAIPYPSEGKFTITSVDAIGNRSDDVPLDIMKETPVISLSPDSDSGTVGDNITRDNQPTFIIGNLESDVVVVQVDINGTVYNAEKNADGVWFFTPGTPLADGSYTISVIASDAAGNQKNSLPITVTIDSTLTVPEIALAAGEGNGASDSDNVTNHNHTQPKFTLQHIDADVTGVTVNVTHNGVTDIYQATQGADGWTFTPPAAWNDGTYTLSVTVVDRAGNSLQSASLEVTVDSTVTVTADSQHDDASDDATPTAVTPPESETVNAESATHLRTVPSAAEESVVKETAYSITLLNADSGDEIDRSISQTPSFEISVPENIVNVSVMFEGEEFTLPITNQKAIFEVPLSLEDGEYTMDVKFLDKDDDFLIKEKTFSVDHSSADIVNAMNARGKTEDDINDSPSTSSVGHNNNGAIEVFAVNEVTLPVDNQEEHA</sequence>
<feature type="domain" description="Bacterial Ig-like" evidence="3">
    <location>
        <begin position="3820"/>
        <end position="3909"/>
    </location>
</feature>
<feature type="domain" description="Bacterial Ig-like" evidence="3">
    <location>
        <begin position="4400"/>
        <end position="4489"/>
    </location>
</feature>
<feature type="domain" description="Bacterial Ig-like" evidence="3">
    <location>
        <begin position="3120"/>
        <end position="3220"/>
    </location>
</feature>
<evidence type="ECO:0000256" key="1">
    <source>
        <dbReference type="SAM" id="MobiDB-lite"/>
    </source>
</evidence>
<feature type="domain" description="Bacterial Ig-like" evidence="3">
    <location>
        <begin position="653"/>
        <end position="724"/>
    </location>
</feature>
<feature type="domain" description="Bacterial Ig-like" evidence="3">
    <location>
        <begin position="1919"/>
        <end position="2020"/>
    </location>
</feature>
<feature type="domain" description="Bacterial Ig-like" evidence="3">
    <location>
        <begin position="1122"/>
        <end position="1223"/>
    </location>
</feature>
<dbReference type="NCBIfam" id="NF033510">
    <property type="entry name" value="Ca_tandemer"/>
    <property type="match status" value="24"/>
</dbReference>
<evidence type="ECO:0000259" key="2">
    <source>
        <dbReference type="Pfam" id="PF12245"/>
    </source>
</evidence>
<gene>
    <name evidence="4" type="ORF">G8N44_000382</name>
</gene>
<feature type="domain" description="Bacterial Ig-like" evidence="3">
    <location>
        <begin position="1321"/>
        <end position="1422"/>
    </location>
</feature>
<feature type="domain" description="Bacterial Ig-like" evidence="3">
    <location>
        <begin position="2826"/>
        <end position="2918"/>
    </location>
</feature>
<feature type="domain" description="Bacterial Ig-like" evidence="3">
    <location>
        <begin position="2027"/>
        <end position="2118"/>
    </location>
</feature>
<dbReference type="SUPFAM" id="SSF81296">
    <property type="entry name" value="E set domains"/>
    <property type="match status" value="10"/>
</dbReference>
<feature type="domain" description="Bacterial Ig-like" evidence="3">
    <location>
        <begin position="4685"/>
        <end position="4779"/>
    </location>
</feature>
<feature type="domain" description="Bacterial Ig-like" evidence="3">
    <location>
        <begin position="4897"/>
        <end position="4982"/>
    </location>
</feature>
<feature type="domain" description="Bacterial Ig-like" evidence="3">
    <location>
        <begin position="923"/>
        <end position="1019"/>
    </location>
</feature>
<feature type="domain" description="Bacterial Ig-like" evidence="3">
    <location>
        <begin position="2721"/>
        <end position="2821"/>
    </location>
</feature>
<feature type="compositionally biased region" description="Low complexity" evidence="1">
    <location>
        <begin position="212"/>
        <end position="223"/>
    </location>
</feature>
<feature type="domain" description="Bacterial Ig-like" evidence="3">
    <location>
        <begin position="4990"/>
        <end position="5076"/>
    </location>
</feature>
<dbReference type="Pfam" id="PF19077">
    <property type="entry name" value="Big_13"/>
    <property type="match status" value="50"/>
</dbReference>
<feature type="domain" description="Bacterial Ig-like" evidence="3">
    <location>
        <begin position="4788"/>
        <end position="4877"/>
    </location>
</feature>
<feature type="region of interest" description="Disordered" evidence="1">
    <location>
        <begin position="181"/>
        <end position="235"/>
    </location>
</feature>
<dbReference type="InterPro" id="IPR044016">
    <property type="entry name" value="Big_13"/>
</dbReference>
<feature type="domain" description="Bacterial Ig-like" evidence="3">
    <location>
        <begin position="3618"/>
        <end position="3716"/>
    </location>
</feature>
<feature type="domain" description="Bacterial Ig-like" evidence="3">
    <location>
        <begin position="4012"/>
        <end position="4110"/>
    </location>
</feature>
<feature type="domain" description="Bacterial Ig-like" evidence="3">
    <location>
        <begin position="2920"/>
        <end position="3020"/>
    </location>
</feature>
<feature type="domain" description="Bacterial Ig-like" evidence="3">
    <location>
        <begin position="340"/>
        <end position="428"/>
    </location>
</feature>
<feature type="domain" description="Bacterial Ig-like" evidence="3">
    <location>
        <begin position="1231"/>
        <end position="1320"/>
    </location>
</feature>
<feature type="compositionally biased region" description="Polar residues" evidence="1">
    <location>
        <begin position="181"/>
        <end position="200"/>
    </location>
</feature>
<feature type="domain" description="Bacterial Ig-like" evidence="3">
    <location>
        <begin position="4314"/>
        <end position="4397"/>
    </location>
</feature>
<feature type="domain" description="Bacterial Ig-like" evidence="3">
    <location>
        <begin position="2227"/>
        <end position="2319"/>
    </location>
</feature>
<feature type="domain" description="Bacterial Ig-like" evidence="3">
    <location>
        <begin position="3329"/>
        <end position="3420"/>
    </location>
</feature>
<dbReference type="PANTHER" id="PTHR14795:SF0">
    <property type="entry name" value="TRANSMEMBRANE PROTEIN 62"/>
    <property type="match status" value="1"/>
</dbReference>
<organism evidence="4">
    <name type="scientific">Salmonella enterica</name>
    <name type="common">Salmonella choleraesuis</name>
    <dbReference type="NCBI Taxonomy" id="28901"/>
    <lineage>
        <taxon>Bacteria</taxon>
        <taxon>Pseudomonadati</taxon>
        <taxon>Pseudomonadota</taxon>
        <taxon>Gammaproteobacteria</taxon>
        <taxon>Enterobacterales</taxon>
        <taxon>Enterobacteriaceae</taxon>
        <taxon>Salmonella</taxon>
    </lineage>
</organism>
<feature type="domain" description="Bacterial Ig-like" evidence="3">
    <location>
        <begin position="3722"/>
        <end position="3813"/>
    </location>
</feature>
<feature type="domain" description="Bacterial Ig-like" evidence="3">
    <location>
        <begin position="5258"/>
        <end position="5361"/>
    </location>
</feature>
<feature type="compositionally biased region" description="Basic and acidic residues" evidence="1">
    <location>
        <begin position="224"/>
        <end position="235"/>
    </location>
</feature>
<dbReference type="InterPro" id="IPR014756">
    <property type="entry name" value="Ig_E-set"/>
</dbReference>
<feature type="domain" description="Bacterial Ig-like" evidence="3">
    <location>
        <begin position="3422"/>
        <end position="3519"/>
    </location>
</feature>
<dbReference type="Pfam" id="PF12245">
    <property type="entry name" value="Big_3_2"/>
    <property type="match status" value="1"/>
</dbReference>
<dbReference type="EMBL" id="DAAVGK010000001">
    <property type="protein sequence ID" value="HAF4678527.1"/>
    <property type="molecule type" value="Genomic_DNA"/>
</dbReference>
<dbReference type="InterPro" id="IPR022038">
    <property type="entry name" value="Ig-like_bact"/>
</dbReference>
<feature type="domain" description="Ig-like" evidence="2">
    <location>
        <begin position="4652"/>
        <end position="4680"/>
    </location>
</feature>
<feature type="domain" description="Bacterial Ig-like" evidence="3">
    <location>
        <begin position="3222"/>
        <end position="3323"/>
    </location>
</feature>